<organism evidence="2 3">
    <name type="scientific">Symbiodinium pilosum</name>
    <name type="common">Dinoflagellate</name>
    <dbReference type="NCBI Taxonomy" id="2952"/>
    <lineage>
        <taxon>Eukaryota</taxon>
        <taxon>Sar</taxon>
        <taxon>Alveolata</taxon>
        <taxon>Dinophyceae</taxon>
        <taxon>Suessiales</taxon>
        <taxon>Symbiodiniaceae</taxon>
        <taxon>Symbiodinium</taxon>
    </lineage>
</organism>
<comment type="caution">
    <text evidence="2">The sequence shown here is derived from an EMBL/GenBank/DDBJ whole genome shotgun (WGS) entry which is preliminary data.</text>
</comment>
<evidence type="ECO:0000313" key="2">
    <source>
        <dbReference type="EMBL" id="CAE7450527.1"/>
    </source>
</evidence>
<gene>
    <name evidence="2" type="ORF">SPIL2461_LOCUS11030</name>
</gene>
<dbReference type="EMBL" id="CAJNIZ010021314">
    <property type="protein sequence ID" value="CAE7450527.1"/>
    <property type="molecule type" value="Genomic_DNA"/>
</dbReference>
<evidence type="ECO:0000256" key="1">
    <source>
        <dbReference type="SAM" id="MobiDB-lite"/>
    </source>
</evidence>
<proteinExistence type="predicted"/>
<keyword evidence="3" id="KW-1185">Reference proteome</keyword>
<feature type="region of interest" description="Disordered" evidence="1">
    <location>
        <begin position="50"/>
        <end position="80"/>
    </location>
</feature>
<feature type="non-terminal residue" evidence="2">
    <location>
        <position position="211"/>
    </location>
</feature>
<feature type="region of interest" description="Disordered" evidence="1">
    <location>
        <begin position="130"/>
        <end position="211"/>
    </location>
</feature>
<name>A0A812RR56_SYMPI</name>
<reference evidence="2" key="1">
    <citation type="submission" date="2021-02" db="EMBL/GenBank/DDBJ databases">
        <authorList>
            <person name="Dougan E. K."/>
            <person name="Rhodes N."/>
            <person name="Thang M."/>
            <person name="Chan C."/>
        </authorList>
    </citation>
    <scope>NUCLEOTIDE SEQUENCE</scope>
</reference>
<feature type="compositionally biased region" description="Gly residues" evidence="1">
    <location>
        <begin position="164"/>
        <end position="173"/>
    </location>
</feature>
<dbReference type="Proteomes" id="UP000649617">
    <property type="component" value="Unassembled WGS sequence"/>
</dbReference>
<accession>A0A812RR56</accession>
<feature type="compositionally biased region" description="Low complexity" evidence="1">
    <location>
        <begin position="194"/>
        <end position="211"/>
    </location>
</feature>
<dbReference type="AlphaFoldDB" id="A0A812RR56"/>
<protein>
    <submittedName>
        <fullName evidence="2">Uncharacterized protein</fullName>
    </submittedName>
</protein>
<sequence length="211" mass="21179">MASTPVSSIASSATNVADVLASLGNDELAAEVGSWSAELQAKVVAAVSALSSTPTSTSASTAVRRRKSNKLDAASSSTAASWLAPAVAPAELTAELAAIQEGDRSPAATGDNIDASAWPDVPAEVLMAKRPPTELRQPGPEPAPLQRQIAAEMSNAAQETGNWGRAGDGGGLGNFPSPEEARAKPAHRHDRHGPLLLTGPAGAAGSTSSSS</sequence>
<feature type="compositionally biased region" description="Low complexity" evidence="1">
    <location>
        <begin position="50"/>
        <end position="62"/>
    </location>
</feature>
<evidence type="ECO:0000313" key="3">
    <source>
        <dbReference type="Proteomes" id="UP000649617"/>
    </source>
</evidence>